<feature type="compositionally biased region" description="Basic and acidic residues" evidence="1">
    <location>
        <begin position="1"/>
        <end position="24"/>
    </location>
</feature>
<reference evidence="2 3" key="1">
    <citation type="journal article" date="2012" name="Genome Res.">
        <title>Genomic basis of endosymbiont-conferred protection against an insect parasitoid.</title>
        <authorList>
            <person name="Hansen A.K."/>
            <person name="Vorburger C."/>
            <person name="Moran N.A."/>
        </authorList>
    </citation>
    <scope>NUCLEOTIDE SEQUENCE [LARGE SCALE GENOMIC DNA]</scope>
    <source>
        <strain evidence="3">R5.15</strain>
    </source>
</reference>
<evidence type="ECO:0000256" key="1">
    <source>
        <dbReference type="SAM" id="MobiDB-lite"/>
    </source>
</evidence>
<proteinExistence type="predicted"/>
<feature type="non-terminal residue" evidence="2">
    <location>
        <position position="32"/>
    </location>
</feature>
<protein>
    <submittedName>
        <fullName evidence="2">Uncharacterized protein</fullName>
    </submittedName>
</protein>
<dbReference type="EMBL" id="AGCA01000445">
    <property type="protein sequence ID" value="EGY28165.1"/>
    <property type="molecule type" value="Genomic_DNA"/>
</dbReference>
<accession>G2H1H4</accession>
<feature type="region of interest" description="Disordered" evidence="1">
    <location>
        <begin position="1"/>
        <end position="32"/>
    </location>
</feature>
<name>G2H1H4_9ENTR</name>
<dbReference type="Proteomes" id="UP000004116">
    <property type="component" value="Unassembled WGS sequence"/>
</dbReference>
<sequence>MSVGRLRDSANTRSQQRDGFKGEGDNLAFAPH</sequence>
<dbReference type="AlphaFoldDB" id="G2H1H4"/>
<comment type="caution">
    <text evidence="2">The sequence shown here is derived from an EMBL/GenBank/DDBJ whole genome shotgun (WGS) entry which is preliminary data.</text>
</comment>
<organism evidence="2 3">
    <name type="scientific">Candidatus Regiella insecticola 5.15</name>
    <dbReference type="NCBI Taxonomy" id="1005043"/>
    <lineage>
        <taxon>Bacteria</taxon>
        <taxon>Pseudomonadati</taxon>
        <taxon>Pseudomonadota</taxon>
        <taxon>Gammaproteobacteria</taxon>
        <taxon>Enterobacterales</taxon>
        <taxon>Enterobacteriaceae</taxon>
        <taxon>aphid secondary symbionts</taxon>
        <taxon>Candidatus Regiella</taxon>
    </lineage>
</organism>
<evidence type="ECO:0000313" key="2">
    <source>
        <dbReference type="EMBL" id="EGY28165.1"/>
    </source>
</evidence>
<gene>
    <name evidence="2" type="ORF">Rin_00019170</name>
</gene>
<keyword evidence="3" id="KW-1185">Reference proteome</keyword>
<evidence type="ECO:0000313" key="3">
    <source>
        <dbReference type="Proteomes" id="UP000004116"/>
    </source>
</evidence>